<dbReference type="PANTHER" id="PTHR12549:SF11">
    <property type="entry name" value="LYSINE-SPECIFIC DEMETHYLASE JMJ25"/>
    <property type="match status" value="1"/>
</dbReference>
<dbReference type="GO" id="GO:0000785">
    <property type="term" value="C:chromatin"/>
    <property type="evidence" value="ECO:0007669"/>
    <property type="project" value="TreeGrafter"/>
</dbReference>
<dbReference type="InterPro" id="IPR003347">
    <property type="entry name" value="JmjC_dom"/>
</dbReference>
<evidence type="ECO:0000256" key="4">
    <source>
        <dbReference type="ARBA" id="ARBA00022771"/>
    </source>
</evidence>
<keyword evidence="7" id="KW-0408">Iron</keyword>
<dbReference type="InterPro" id="IPR045109">
    <property type="entry name" value="LSDs-like"/>
</dbReference>
<organism evidence="11 12">
    <name type="scientific">Thalictrum thalictroides</name>
    <name type="common">Rue-anemone</name>
    <name type="synonym">Anemone thalictroides</name>
    <dbReference type="NCBI Taxonomy" id="46969"/>
    <lineage>
        <taxon>Eukaryota</taxon>
        <taxon>Viridiplantae</taxon>
        <taxon>Streptophyta</taxon>
        <taxon>Embryophyta</taxon>
        <taxon>Tracheophyta</taxon>
        <taxon>Spermatophyta</taxon>
        <taxon>Magnoliopsida</taxon>
        <taxon>Ranunculales</taxon>
        <taxon>Ranunculaceae</taxon>
        <taxon>Thalictroideae</taxon>
        <taxon>Thalictrum</taxon>
    </lineage>
</organism>
<protein>
    <submittedName>
        <fullName evidence="11">Lysine-specific demethylase jmj25</fullName>
    </submittedName>
</protein>
<dbReference type="GO" id="GO:0006357">
    <property type="term" value="P:regulation of transcription by RNA polymerase II"/>
    <property type="evidence" value="ECO:0007669"/>
    <property type="project" value="TreeGrafter"/>
</dbReference>
<evidence type="ECO:0000256" key="7">
    <source>
        <dbReference type="ARBA" id="ARBA00023004"/>
    </source>
</evidence>
<proteinExistence type="inferred from homology"/>
<evidence type="ECO:0000256" key="9">
    <source>
        <dbReference type="ARBA" id="ARBA00060112"/>
    </source>
</evidence>
<dbReference type="GO" id="GO:0000118">
    <property type="term" value="C:histone deacetylase complex"/>
    <property type="evidence" value="ECO:0007669"/>
    <property type="project" value="TreeGrafter"/>
</dbReference>
<dbReference type="GO" id="GO:0031490">
    <property type="term" value="F:chromatin DNA binding"/>
    <property type="evidence" value="ECO:0007669"/>
    <property type="project" value="TreeGrafter"/>
</dbReference>
<keyword evidence="8" id="KW-0539">Nucleus</keyword>
<evidence type="ECO:0000256" key="5">
    <source>
        <dbReference type="ARBA" id="ARBA00022833"/>
    </source>
</evidence>
<dbReference type="SUPFAM" id="SSF51197">
    <property type="entry name" value="Clavaminate synthase-like"/>
    <property type="match status" value="1"/>
</dbReference>
<reference evidence="11 12" key="1">
    <citation type="submission" date="2020-06" db="EMBL/GenBank/DDBJ databases">
        <title>Transcriptomic and genomic resources for Thalictrum thalictroides and T. hernandezii: Facilitating candidate gene discovery in an emerging model plant lineage.</title>
        <authorList>
            <person name="Arias T."/>
            <person name="Riano-Pachon D.M."/>
            <person name="Di Stilio V.S."/>
        </authorList>
    </citation>
    <scope>NUCLEOTIDE SEQUENCE [LARGE SCALE GENOMIC DNA]</scope>
    <source>
        <strain evidence="12">cv. WT478/WT964</strain>
        <tissue evidence="11">Leaves</tissue>
    </source>
</reference>
<feature type="domain" description="JmjC" evidence="10">
    <location>
        <begin position="253"/>
        <end position="483"/>
    </location>
</feature>
<comment type="similarity">
    <text evidence="2">Belongs to the JARID1 histone demethylase family.</text>
</comment>
<name>A0A7J6WRY1_THATH</name>
<keyword evidence="11" id="KW-0808">Transferase</keyword>
<dbReference type="Proteomes" id="UP000554482">
    <property type="component" value="Unassembled WGS sequence"/>
</dbReference>
<dbReference type="GO" id="GO:0008168">
    <property type="term" value="F:methyltransferase activity"/>
    <property type="evidence" value="ECO:0007669"/>
    <property type="project" value="UniProtKB-KW"/>
</dbReference>
<dbReference type="FunFam" id="2.60.120.650:FF:000026">
    <property type="entry name" value="Transcription factor jumonji domain-containing protein"/>
    <property type="match status" value="1"/>
</dbReference>
<dbReference type="Pfam" id="PF02373">
    <property type="entry name" value="JmjC"/>
    <property type="match status" value="1"/>
</dbReference>
<keyword evidence="4" id="KW-0863">Zinc-finger</keyword>
<evidence type="ECO:0000256" key="3">
    <source>
        <dbReference type="ARBA" id="ARBA00022723"/>
    </source>
</evidence>
<keyword evidence="3" id="KW-0479">Metal-binding</keyword>
<keyword evidence="11" id="KW-0489">Methyltransferase</keyword>
<dbReference type="GO" id="GO:0032259">
    <property type="term" value="P:methylation"/>
    <property type="evidence" value="ECO:0007669"/>
    <property type="project" value="UniProtKB-KW"/>
</dbReference>
<dbReference type="GO" id="GO:0032454">
    <property type="term" value="F:histone H3K9 demethylase activity"/>
    <property type="evidence" value="ECO:0007669"/>
    <property type="project" value="InterPro"/>
</dbReference>
<sequence>MESPVEPSSKAHVSPNIKWKVDQRGRISCPPKNVGGCGSDFLELKRMFLENWVSTMKHKAEVIAARHTPLTDNGIFTQCCTCFNSVGEIHSSNKQLLKASCREDSNDNHLYCLPAKDIQHSDFTHFQKHWIDGEPVIVHNVLEFTSGLSWEPMVMSRALHEKTNSKVFNQKNKLIKGSSHLEVTVVDCLSCCEMEISIRKFFKGYSDGLAHNDLWPRMLKLKDWPPSNSFEERLPRHGGEFISALPFQEYTNPKFGFLNLAVKLPEKSLKPDLGPKTYIAYGIAEELGRGDSVTKLHCDVSDSVYILMHTTEVTLTPEQLQCIEQMKEDQGDEEVLKECLMSSEEICRSRPVEICPGSKLQANQIAEGGALWDIFRRRDVAKLKKYLRKHSREFRDIYSSPVEKVVHPIHDQTFYLTSEHKRNLKEEFGIEPWTFVQKLGDAVLIPAGCPYQIRNLKSCLQVAVDFVSPENVNECINLALEFRDLPHDHFAKEDKLEVKKLVLHTISQAVRELEQLKK</sequence>
<accession>A0A7J6WRY1</accession>
<dbReference type="GO" id="GO:0003712">
    <property type="term" value="F:transcription coregulator activity"/>
    <property type="evidence" value="ECO:0007669"/>
    <property type="project" value="TreeGrafter"/>
</dbReference>
<evidence type="ECO:0000256" key="6">
    <source>
        <dbReference type="ARBA" id="ARBA00023002"/>
    </source>
</evidence>
<dbReference type="AlphaFoldDB" id="A0A7J6WRY1"/>
<dbReference type="OrthoDB" id="1667110at2759"/>
<evidence type="ECO:0000256" key="8">
    <source>
        <dbReference type="ARBA" id="ARBA00023242"/>
    </source>
</evidence>
<dbReference type="PANTHER" id="PTHR12549">
    <property type="entry name" value="JMJC DOMAIN-CONTAINING HISTONE DEMETHYLATION PROTEIN"/>
    <property type="match status" value="1"/>
</dbReference>
<evidence type="ECO:0000313" key="12">
    <source>
        <dbReference type="Proteomes" id="UP000554482"/>
    </source>
</evidence>
<evidence type="ECO:0000256" key="2">
    <source>
        <dbReference type="ARBA" id="ARBA00006801"/>
    </source>
</evidence>
<keyword evidence="5" id="KW-0862">Zinc</keyword>
<dbReference type="GO" id="GO:0016491">
    <property type="term" value="F:oxidoreductase activity"/>
    <property type="evidence" value="ECO:0007669"/>
    <property type="project" value="UniProtKB-KW"/>
</dbReference>
<comment type="caution">
    <text evidence="11">The sequence shown here is derived from an EMBL/GenBank/DDBJ whole genome shotgun (WGS) entry which is preliminary data.</text>
</comment>
<dbReference type="PROSITE" id="PS51184">
    <property type="entry name" value="JMJC"/>
    <property type="match status" value="1"/>
</dbReference>
<dbReference type="GO" id="GO:0008270">
    <property type="term" value="F:zinc ion binding"/>
    <property type="evidence" value="ECO:0007669"/>
    <property type="project" value="UniProtKB-KW"/>
</dbReference>
<keyword evidence="12" id="KW-1185">Reference proteome</keyword>
<dbReference type="Gene3D" id="2.60.120.650">
    <property type="entry name" value="Cupin"/>
    <property type="match status" value="1"/>
</dbReference>
<dbReference type="EMBL" id="JABWDY010011704">
    <property type="protein sequence ID" value="KAF5199608.1"/>
    <property type="molecule type" value="Genomic_DNA"/>
</dbReference>
<evidence type="ECO:0000313" key="11">
    <source>
        <dbReference type="EMBL" id="KAF5199608.1"/>
    </source>
</evidence>
<evidence type="ECO:0000256" key="1">
    <source>
        <dbReference type="ARBA" id="ARBA00004123"/>
    </source>
</evidence>
<gene>
    <name evidence="11" type="ORF">FRX31_010803</name>
</gene>
<keyword evidence="6" id="KW-0560">Oxidoreductase</keyword>
<dbReference type="SMART" id="SM00558">
    <property type="entry name" value="JmjC"/>
    <property type="match status" value="1"/>
</dbReference>
<comment type="function">
    <text evidence="9">May function as histone H3 lysine demethylase and be involved in regulation of gene expression.</text>
</comment>
<evidence type="ECO:0000259" key="10">
    <source>
        <dbReference type="PROSITE" id="PS51184"/>
    </source>
</evidence>
<comment type="subcellular location">
    <subcellularLocation>
        <location evidence="1">Nucleus</location>
    </subcellularLocation>
</comment>